<dbReference type="EMBL" id="SRYG01000002">
    <property type="protein sequence ID" value="TGY67002.1"/>
    <property type="molecule type" value="Genomic_DNA"/>
</dbReference>
<keyword evidence="2" id="KW-1185">Reference proteome</keyword>
<sequence length="283" mass="32810">MAGWIENWQNTKRKKRFETIYGVELPDECRAQESGRVVSPGRFVLRFPYWKHAKADGTKDRRKKENEMIYPESVLWIGSFRIICEQPALLLRLAKQLRAQGWEIDLCKEEREKARRRREEWSESFADITLQKLIRRFERDPIRFETYCATLFEKLGYTVTQTPASNDGGFDLRLERDGALFGLVECKLYQPSSKISRPVVQKLVGANELFQAPHLLIVTTSSFTKEAASFARCTHVQMVDGQALLALIESIAQKEEVPDPGVVELEAEDLRRCFPLDFEEVFQ</sequence>
<name>A0AC61RA97_9FIRM</name>
<protein>
    <submittedName>
        <fullName evidence="1">Restriction endonuclease</fullName>
    </submittedName>
</protein>
<dbReference type="Proteomes" id="UP000308836">
    <property type="component" value="Unassembled WGS sequence"/>
</dbReference>
<organism evidence="1 2">
    <name type="scientific">Dubosiella muris</name>
    <dbReference type="NCBI Taxonomy" id="3038133"/>
    <lineage>
        <taxon>Bacteria</taxon>
        <taxon>Bacillati</taxon>
        <taxon>Bacillota</taxon>
        <taxon>Erysipelotrichia</taxon>
        <taxon>Erysipelotrichales</taxon>
        <taxon>Erysipelotrichaceae</taxon>
        <taxon>Dubosiella</taxon>
    </lineage>
</organism>
<gene>
    <name evidence="1" type="ORF">E5336_00895</name>
</gene>
<keyword evidence="1" id="KW-0378">Hydrolase</keyword>
<keyword evidence="1" id="KW-0540">Nuclease</keyword>
<evidence type="ECO:0000313" key="2">
    <source>
        <dbReference type="Proteomes" id="UP000308836"/>
    </source>
</evidence>
<accession>A0AC61RA97</accession>
<evidence type="ECO:0000313" key="1">
    <source>
        <dbReference type="EMBL" id="TGY67002.1"/>
    </source>
</evidence>
<proteinExistence type="predicted"/>
<keyword evidence="1" id="KW-0255">Endonuclease</keyword>
<reference evidence="1" key="1">
    <citation type="submission" date="2019-04" db="EMBL/GenBank/DDBJ databases">
        <title>Microbes associate with the intestines of laboratory mice.</title>
        <authorList>
            <person name="Navarre W."/>
            <person name="Wong E."/>
            <person name="Huang K."/>
            <person name="Tropini C."/>
            <person name="Ng K."/>
            <person name="Yu B."/>
        </authorList>
    </citation>
    <scope>NUCLEOTIDE SEQUENCE</scope>
    <source>
        <strain evidence="1">NM09_H32</strain>
    </source>
</reference>
<comment type="caution">
    <text evidence="1">The sequence shown here is derived from an EMBL/GenBank/DDBJ whole genome shotgun (WGS) entry which is preliminary data.</text>
</comment>